<feature type="region of interest" description="Disordered" evidence="1">
    <location>
        <begin position="39"/>
        <end position="62"/>
    </location>
</feature>
<evidence type="ECO:0000313" key="2">
    <source>
        <dbReference type="EMBL" id="RDI51348.1"/>
    </source>
</evidence>
<accession>A0A370H6V8</accession>
<keyword evidence="3" id="KW-1185">Reference proteome</keyword>
<gene>
    <name evidence="2" type="ORF">DES45_1184</name>
</gene>
<dbReference type="Proteomes" id="UP000254925">
    <property type="component" value="Unassembled WGS sequence"/>
</dbReference>
<name>A0A370H6V8_9HYPH</name>
<dbReference type="AlphaFoldDB" id="A0A370H6V8"/>
<organism evidence="2 3">
    <name type="scientific">Microvirga subterranea</name>
    <dbReference type="NCBI Taxonomy" id="186651"/>
    <lineage>
        <taxon>Bacteria</taxon>
        <taxon>Pseudomonadati</taxon>
        <taxon>Pseudomonadota</taxon>
        <taxon>Alphaproteobacteria</taxon>
        <taxon>Hyphomicrobiales</taxon>
        <taxon>Methylobacteriaceae</taxon>
        <taxon>Microvirga</taxon>
    </lineage>
</organism>
<comment type="caution">
    <text evidence="2">The sequence shown here is derived from an EMBL/GenBank/DDBJ whole genome shotgun (WGS) entry which is preliminary data.</text>
</comment>
<reference evidence="2 3" key="1">
    <citation type="submission" date="2018-07" db="EMBL/GenBank/DDBJ databases">
        <title>Genomic Encyclopedia of Type Strains, Phase IV (KMG-IV): sequencing the most valuable type-strain genomes for metagenomic binning, comparative biology and taxonomic classification.</title>
        <authorList>
            <person name="Goeker M."/>
        </authorList>
    </citation>
    <scope>NUCLEOTIDE SEQUENCE [LARGE SCALE GENOMIC DNA]</scope>
    <source>
        <strain evidence="2 3">DSM 14364</strain>
    </source>
</reference>
<dbReference type="EMBL" id="QQBB01000018">
    <property type="protein sequence ID" value="RDI51348.1"/>
    <property type="molecule type" value="Genomic_DNA"/>
</dbReference>
<evidence type="ECO:0000313" key="3">
    <source>
        <dbReference type="Proteomes" id="UP000254925"/>
    </source>
</evidence>
<sequence length="195" mass="20857">MLSRSLSISGLVAFAPSVPNDTGSGASISSSTGFGGAVRRVGLEGGGGAPNRSPCRSSRTRFRAMPPPASSRFVNHTWLRACPEQSHSRTCRSLFVKKWPSPGCSDRFGYREPARRLFCFHHDPSKSLRSPGTDTLASSAAQIRCAKQFAALAVVLPMRSADSRAEVLTDADVATLKHLVATGKERIRFAVSPPT</sequence>
<evidence type="ECO:0000256" key="1">
    <source>
        <dbReference type="SAM" id="MobiDB-lite"/>
    </source>
</evidence>
<protein>
    <submittedName>
        <fullName evidence="2">Uncharacterized protein</fullName>
    </submittedName>
</protein>
<proteinExistence type="predicted"/>